<gene>
    <name evidence="1" type="ordered locus">CT0788</name>
</gene>
<keyword evidence="2" id="KW-1185">Reference proteome</keyword>
<dbReference type="KEGG" id="cte:CT0788"/>
<organism evidence="1 2">
    <name type="scientific">Chlorobaculum tepidum (strain ATCC 49652 / DSM 12025 / NBRC 103806 / TLS)</name>
    <name type="common">Chlorobium tepidum</name>
    <dbReference type="NCBI Taxonomy" id="194439"/>
    <lineage>
        <taxon>Bacteria</taxon>
        <taxon>Pseudomonadati</taxon>
        <taxon>Chlorobiota</taxon>
        <taxon>Chlorobiia</taxon>
        <taxon>Chlorobiales</taxon>
        <taxon>Chlorobiaceae</taxon>
        <taxon>Chlorobaculum</taxon>
    </lineage>
</organism>
<dbReference type="STRING" id="194439.CT0788"/>
<evidence type="ECO:0000313" key="1">
    <source>
        <dbReference type="EMBL" id="AAM72025.1"/>
    </source>
</evidence>
<evidence type="ECO:0000313" key="2">
    <source>
        <dbReference type="Proteomes" id="UP000001007"/>
    </source>
</evidence>
<dbReference type="Proteomes" id="UP000001007">
    <property type="component" value="Chromosome"/>
</dbReference>
<name>Q8KEA1_CHLTE</name>
<accession>Q8KEA1</accession>
<reference evidence="1 2" key="1">
    <citation type="journal article" date="2002" name="Proc. Natl. Acad. Sci. U.S.A.">
        <title>The complete genome sequence of Chlorobium tepidum TLS, a photosynthetic, anaerobic, green-sulfur bacterium.</title>
        <authorList>
            <person name="Eisen J.A."/>
            <person name="Nelson K.E."/>
            <person name="Paulsen I.T."/>
            <person name="Heidelberg J.F."/>
            <person name="Wu M."/>
            <person name="Dodson R.J."/>
            <person name="Deboy R."/>
            <person name="Gwinn M.L."/>
            <person name="Nelson W.C."/>
            <person name="Haft D.H."/>
            <person name="Hickey E.K."/>
            <person name="Peterson J.D."/>
            <person name="Durkin A.S."/>
            <person name="Kolonay J.L."/>
            <person name="Yang F."/>
            <person name="Holt I."/>
            <person name="Umayam L.A."/>
            <person name="Mason T."/>
            <person name="Brenner M."/>
            <person name="Shea T.P."/>
            <person name="Parksey D."/>
            <person name="Nierman W.C."/>
            <person name="Feldblyum T.V."/>
            <person name="Hansen C.L."/>
            <person name="Craven M.B."/>
            <person name="Radune D."/>
            <person name="Vamathevan J."/>
            <person name="Khouri H."/>
            <person name="White O."/>
            <person name="Gruber T.M."/>
            <person name="Ketchum K.A."/>
            <person name="Venter J.C."/>
            <person name="Tettelin H."/>
            <person name="Bryant D.A."/>
            <person name="Fraser C.M."/>
        </authorList>
    </citation>
    <scope>NUCLEOTIDE SEQUENCE [LARGE SCALE GENOMIC DNA]</scope>
    <source>
        <strain evidence="2">ATCC 49652 / DSM 12025 / NBRC 103806 / TLS</strain>
    </source>
</reference>
<protein>
    <submittedName>
        <fullName evidence="1">Uncharacterized protein</fullName>
    </submittedName>
</protein>
<sequence>MRLTRKCRTGRRDCNDCNLLLINYIKLKFFLNYNGSIFKLMETIYFSKIVLVSIQKTISNLPQ</sequence>
<dbReference type="EMBL" id="AE006470">
    <property type="protein sequence ID" value="AAM72025.1"/>
    <property type="molecule type" value="Genomic_DNA"/>
</dbReference>
<dbReference type="EnsemblBacteria" id="AAM72025">
    <property type="protein sequence ID" value="AAM72025"/>
    <property type="gene ID" value="CT0788"/>
</dbReference>
<dbReference type="AlphaFoldDB" id="Q8KEA1"/>
<proteinExistence type="predicted"/>
<dbReference type="HOGENOM" id="CLU_2877639_0_0_10"/>